<proteinExistence type="predicted"/>
<dbReference type="OrthoDB" id="10567054at2759"/>
<reference evidence="1 2" key="1">
    <citation type="submission" date="2017-03" db="EMBL/GenBank/DDBJ databases">
        <title>Genomes of endolithic fungi from Antarctica.</title>
        <authorList>
            <person name="Coleine C."/>
            <person name="Masonjones S."/>
            <person name="Stajich J.E."/>
        </authorList>
    </citation>
    <scope>NUCLEOTIDE SEQUENCE [LARGE SCALE GENOMIC DNA]</scope>
    <source>
        <strain evidence="1 2">CCFEE 6315</strain>
    </source>
</reference>
<dbReference type="EMBL" id="NAJL01000012">
    <property type="protein sequence ID" value="TKA30135.1"/>
    <property type="molecule type" value="Genomic_DNA"/>
</dbReference>
<keyword evidence="2" id="KW-1185">Reference proteome</keyword>
<organism evidence="1 2">
    <name type="scientific">Salinomyces thailandicus</name>
    <dbReference type="NCBI Taxonomy" id="706561"/>
    <lineage>
        <taxon>Eukaryota</taxon>
        <taxon>Fungi</taxon>
        <taxon>Dikarya</taxon>
        <taxon>Ascomycota</taxon>
        <taxon>Pezizomycotina</taxon>
        <taxon>Dothideomycetes</taxon>
        <taxon>Dothideomycetidae</taxon>
        <taxon>Mycosphaerellales</taxon>
        <taxon>Teratosphaeriaceae</taxon>
        <taxon>Salinomyces</taxon>
    </lineage>
</organism>
<accession>A0A4U0U7D6</accession>
<comment type="caution">
    <text evidence="1">The sequence shown here is derived from an EMBL/GenBank/DDBJ whole genome shotgun (WGS) entry which is preliminary data.</text>
</comment>
<evidence type="ECO:0000313" key="2">
    <source>
        <dbReference type="Proteomes" id="UP000308549"/>
    </source>
</evidence>
<evidence type="ECO:0000313" key="1">
    <source>
        <dbReference type="EMBL" id="TKA30135.1"/>
    </source>
</evidence>
<gene>
    <name evidence="1" type="ORF">B0A50_02854</name>
</gene>
<sequence>MMDDSRPVGTLAEWLTRCPAKAVPSGASDGRMLAIYLRGRRPKHQRMKKATTMNEIDGRTSLGFEVA</sequence>
<dbReference type="Proteomes" id="UP000308549">
    <property type="component" value="Unassembled WGS sequence"/>
</dbReference>
<name>A0A4U0U7D6_9PEZI</name>
<dbReference type="AlphaFoldDB" id="A0A4U0U7D6"/>
<protein>
    <submittedName>
        <fullName evidence="1">Uncharacterized protein</fullName>
    </submittedName>
</protein>